<sequence>MEADDALNTFGQPVLGQAAPYLVLDVHIVMGLGPVMTYEHLPHRCLLVVVGCRARGDQQLANGSVLEARHPTSCRRSTSPTGKRTI</sequence>
<dbReference type="AlphaFoldDB" id="A0A6J4IEI3"/>
<proteinExistence type="predicted"/>
<organism evidence="1">
    <name type="scientific">uncultured Acidimicrobiales bacterium</name>
    <dbReference type="NCBI Taxonomy" id="310071"/>
    <lineage>
        <taxon>Bacteria</taxon>
        <taxon>Bacillati</taxon>
        <taxon>Actinomycetota</taxon>
        <taxon>Acidimicrobiia</taxon>
        <taxon>Acidimicrobiales</taxon>
        <taxon>environmental samples</taxon>
    </lineage>
</organism>
<evidence type="ECO:0000313" key="1">
    <source>
        <dbReference type="EMBL" id="CAA9248132.1"/>
    </source>
</evidence>
<gene>
    <name evidence="1" type="ORF">AVDCRST_MAG10-2027</name>
</gene>
<name>A0A6J4IEI3_9ACTN</name>
<reference evidence="1" key="1">
    <citation type="submission" date="2020-02" db="EMBL/GenBank/DDBJ databases">
        <authorList>
            <person name="Meier V. D."/>
        </authorList>
    </citation>
    <scope>NUCLEOTIDE SEQUENCE</scope>
    <source>
        <strain evidence="1">AVDCRST_MAG10</strain>
    </source>
</reference>
<protein>
    <submittedName>
        <fullName evidence="1">Uncharacterized protein</fullName>
    </submittedName>
</protein>
<dbReference type="EMBL" id="CADCTB010000129">
    <property type="protein sequence ID" value="CAA9248132.1"/>
    <property type="molecule type" value="Genomic_DNA"/>
</dbReference>
<accession>A0A6J4IEI3</accession>